<dbReference type="GeneID" id="94427299"/>
<dbReference type="InterPro" id="IPR013632">
    <property type="entry name" value="Rad51_C"/>
</dbReference>
<dbReference type="InterPro" id="IPR020588">
    <property type="entry name" value="RecA_ATP-bd"/>
</dbReference>
<feature type="region of interest" description="Disordered" evidence="1">
    <location>
        <begin position="78"/>
        <end position="99"/>
    </location>
</feature>
<dbReference type="GO" id="GO:0033065">
    <property type="term" value="C:Rad51C-XRCC3 complex"/>
    <property type="evidence" value="ECO:0007669"/>
    <property type="project" value="TreeGrafter"/>
</dbReference>
<dbReference type="Gene3D" id="3.40.50.300">
    <property type="entry name" value="P-loop containing nucleotide triphosphate hydrolases"/>
    <property type="match status" value="1"/>
</dbReference>
<dbReference type="GO" id="GO:0090656">
    <property type="term" value="P:t-circle formation"/>
    <property type="evidence" value="ECO:0007669"/>
    <property type="project" value="TreeGrafter"/>
</dbReference>
<dbReference type="PANTHER" id="PTHR46487">
    <property type="entry name" value="DNA REPAIR PROTEIN XRCC3"/>
    <property type="match status" value="1"/>
</dbReference>
<dbReference type="GO" id="GO:0045003">
    <property type="term" value="P:double-strand break repair via synthesis-dependent strand annealing"/>
    <property type="evidence" value="ECO:0007669"/>
    <property type="project" value="TreeGrafter"/>
</dbReference>
<dbReference type="GO" id="GO:0000722">
    <property type="term" value="P:telomere maintenance via recombination"/>
    <property type="evidence" value="ECO:0007669"/>
    <property type="project" value="TreeGrafter"/>
</dbReference>
<evidence type="ECO:0000313" key="3">
    <source>
        <dbReference type="EMBL" id="PHJ22264.1"/>
    </source>
</evidence>
<reference evidence="3 4" key="1">
    <citation type="journal article" date="2017" name="Int. J. Parasitol.">
        <title>The genome of the protozoan parasite Cystoisospora suis and a reverse vaccinology approach to identify vaccine candidates.</title>
        <authorList>
            <person name="Palmieri N."/>
            <person name="Shrestha A."/>
            <person name="Ruttkowski B."/>
            <person name="Beck T."/>
            <person name="Vogl C."/>
            <person name="Tomley F."/>
            <person name="Blake D.P."/>
            <person name="Joachim A."/>
        </authorList>
    </citation>
    <scope>NUCLEOTIDE SEQUENCE [LARGE SCALE GENOMIC DNA]</scope>
    <source>
        <strain evidence="3 4">Wien I</strain>
    </source>
</reference>
<dbReference type="Proteomes" id="UP000221165">
    <property type="component" value="Unassembled WGS sequence"/>
</dbReference>
<name>A0A2C6L3D1_9APIC</name>
<feature type="domain" description="RecA family profile 1" evidence="2">
    <location>
        <begin position="358"/>
        <end position="593"/>
    </location>
</feature>
<dbReference type="GO" id="GO:0005524">
    <property type="term" value="F:ATP binding"/>
    <property type="evidence" value="ECO:0007669"/>
    <property type="project" value="InterPro"/>
</dbReference>
<dbReference type="Pfam" id="PF08423">
    <property type="entry name" value="Rad51"/>
    <property type="match status" value="1"/>
</dbReference>
<dbReference type="GO" id="GO:0000400">
    <property type="term" value="F:four-way junction DNA binding"/>
    <property type="evidence" value="ECO:0007669"/>
    <property type="project" value="TreeGrafter"/>
</dbReference>
<dbReference type="InterPro" id="IPR027417">
    <property type="entry name" value="P-loop_NTPase"/>
</dbReference>
<dbReference type="EMBL" id="MIGC01001751">
    <property type="protein sequence ID" value="PHJ22264.1"/>
    <property type="molecule type" value="Genomic_DNA"/>
</dbReference>
<dbReference type="OrthoDB" id="1861185at2759"/>
<dbReference type="GO" id="GO:0005657">
    <property type="term" value="C:replication fork"/>
    <property type="evidence" value="ECO:0007669"/>
    <property type="project" value="TreeGrafter"/>
</dbReference>
<dbReference type="GO" id="GO:0140664">
    <property type="term" value="F:ATP-dependent DNA damage sensor activity"/>
    <property type="evidence" value="ECO:0007669"/>
    <property type="project" value="InterPro"/>
</dbReference>
<dbReference type="AlphaFoldDB" id="A0A2C6L3D1"/>
<proteinExistence type="predicted"/>
<gene>
    <name evidence="3" type="ORF">CSUI_003893</name>
</gene>
<dbReference type="SUPFAM" id="SSF52540">
    <property type="entry name" value="P-loop containing nucleoside triphosphate hydrolases"/>
    <property type="match status" value="1"/>
</dbReference>
<dbReference type="PROSITE" id="PS50162">
    <property type="entry name" value="RECA_2"/>
    <property type="match status" value="1"/>
</dbReference>
<comment type="caution">
    <text evidence="3">The sequence shown here is derived from an EMBL/GenBank/DDBJ whole genome shotgun (WGS) entry which is preliminary data.</text>
</comment>
<protein>
    <submittedName>
        <fullName evidence="3">Dna repair protein</fullName>
    </submittedName>
</protein>
<feature type="region of interest" description="Disordered" evidence="1">
    <location>
        <begin position="112"/>
        <end position="139"/>
    </location>
</feature>
<evidence type="ECO:0000259" key="2">
    <source>
        <dbReference type="PROSITE" id="PS50162"/>
    </source>
</evidence>
<evidence type="ECO:0000256" key="1">
    <source>
        <dbReference type="SAM" id="MobiDB-lite"/>
    </source>
</evidence>
<organism evidence="3 4">
    <name type="scientific">Cystoisospora suis</name>
    <dbReference type="NCBI Taxonomy" id="483139"/>
    <lineage>
        <taxon>Eukaryota</taxon>
        <taxon>Sar</taxon>
        <taxon>Alveolata</taxon>
        <taxon>Apicomplexa</taxon>
        <taxon>Conoidasida</taxon>
        <taxon>Coccidia</taxon>
        <taxon>Eucoccidiorida</taxon>
        <taxon>Eimeriorina</taxon>
        <taxon>Sarcocystidae</taxon>
        <taxon>Cystoisospora</taxon>
    </lineage>
</organism>
<dbReference type="PANTHER" id="PTHR46487:SF1">
    <property type="entry name" value="DNA REPAIR PROTEIN XRCC3"/>
    <property type="match status" value="1"/>
</dbReference>
<evidence type="ECO:0000313" key="4">
    <source>
        <dbReference type="Proteomes" id="UP000221165"/>
    </source>
</evidence>
<accession>A0A2C6L3D1</accession>
<keyword evidence="4" id="KW-1185">Reference proteome</keyword>
<dbReference type="RefSeq" id="XP_067923941.1">
    <property type="nucleotide sequence ID" value="XM_068064088.1"/>
</dbReference>
<dbReference type="VEuPathDB" id="ToxoDB:CSUI_003893"/>
<sequence>MSSHFVIPGVAAALRLAVLSTFLVTVVFGHRDAGTSKALEIFGDGSFVFPATTISQSFLESHPESRIGTDRGVSFFGRFGRKRSPTPEQQEESRRELSQRVAEAAQRLEALRADRTRRAQERRRRQAPPVAPPPPPVSVSDDIRQCLQILQTRLPVDEAYFCVSGREQQCRETMRAILRDGSFKVMRLAPLKAILERDQRRVQVSILLLDPENVRQLALLAPFMTESQFCGAAFDDIDLLNTAVRDVSSTLPANKALYNAASSFGQEQGESRLRRLLQTDIVRAKAILERINERGSLVLSSETADDGASSSSARELIRAVAEGTLANAEKSLPWPPPEYVWRARTATQILSFSPLCRILTPLPLGCLSVDAQLGGGIPGGAVVEVSGKAGSGKTQLALSLAAETVIRPADKAILSAPEGYAPAQAGAQFRLAAFRDASSPVPQAEALREHLPKSEPAVVYYIHTEGGFPVHRLNEIVTSRSMRLNAETSNNGLGGGLTCPSPKTLMQRIFMDETSSEEQLWIVLTRRLPRLFISYCVRLVVIDSIAAIFRATEAPEFHGKGLMDRATKLMRVGALLRRYAAEYGCCCLVLNQVSDSFSADTGPGLSRNRETMVGRLAQCRTIGRDQRSDVHESNGPNGMKRAECWRSGCEGIDGTMVWRDFQATNIPFFIAGEHSGVQPALGCTWSNCVDFRFMVHKLSQTRSEVVYEDTFSGTMEKTGSGLRCLRSVFGPGIASREIFFKIETQGVVDP</sequence>
<dbReference type="GO" id="GO:0071140">
    <property type="term" value="P:resolution of mitotic recombination intermediates"/>
    <property type="evidence" value="ECO:0007669"/>
    <property type="project" value="TreeGrafter"/>
</dbReference>